<sequence length="508" mass="55600">MADITELRLVANRGVRMSLGFERIAYKLKQVCKQKKYWRCSRDRKDCGNAVWTDVEVTAVINQNDHIEIWRIDEHLANRMENKTLLKERSVEVMKPIPAKYHEEGSATSTENSTSGEFLICKRALLTARITWGIDDTFKVVPQWNQHPFTIYFFGADRLVPAVYCLCTVEFDEMKNITMVANHGKLSLEVHPHSRAICIFLKLEMRIRGGEAAMVATPTSEAKNAQVKTGRLGDTFVLSHSNVGGRNTLVAAVLGYLGIRNANLIKYRIRSSAGEFSVSDYILYGCGQLSDSHGILLWVSVLLFGQPALPIPSTADPGRRNNCPAIASEPPPKSSFIWRWNCDDLSSLSSSFVSSCRMRSAGSLSSATASSGFAVITISWSAALNGGTARVVAVAQRIPGVVLVARGWHHSRCRSMSNQKTVITMSRINLTAKCNATDFTYMPISSPSGEDYLLKIDPASTGATARRLSRGKSPLKGRGAGGGAGAVELGLTLLLIPWRGSSKAAGLW</sequence>
<evidence type="ECO:0000313" key="2">
    <source>
        <dbReference type="Proteomes" id="UP000054805"/>
    </source>
</evidence>
<evidence type="ECO:0008006" key="3">
    <source>
        <dbReference type="Google" id="ProtNLM"/>
    </source>
</evidence>
<evidence type="ECO:0000313" key="1">
    <source>
        <dbReference type="EMBL" id="KRZ10308.1"/>
    </source>
</evidence>
<keyword evidence="2" id="KW-1185">Reference proteome</keyword>
<organism evidence="1 2">
    <name type="scientific">Trichinella pseudospiralis</name>
    <name type="common">Parasitic roundworm</name>
    <dbReference type="NCBI Taxonomy" id="6337"/>
    <lineage>
        <taxon>Eukaryota</taxon>
        <taxon>Metazoa</taxon>
        <taxon>Ecdysozoa</taxon>
        <taxon>Nematoda</taxon>
        <taxon>Enoplea</taxon>
        <taxon>Dorylaimia</taxon>
        <taxon>Trichinellida</taxon>
        <taxon>Trichinellidae</taxon>
        <taxon>Trichinella</taxon>
    </lineage>
</organism>
<reference evidence="1 2" key="1">
    <citation type="submission" date="2015-01" db="EMBL/GenBank/DDBJ databases">
        <title>Evolution of Trichinella species and genotypes.</title>
        <authorList>
            <person name="Korhonen P.K."/>
            <person name="Edoardo P."/>
            <person name="Giuseppe L.R."/>
            <person name="Gasser R.B."/>
        </authorList>
    </citation>
    <scope>NUCLEOTIDE SEQUENCE [LARGE SCALE GENOMIC DNA]</scope>
    <source>
        <strain evidence="1">ISS588</strain>
    </source>
</reference>
<protein>
    <recommendedName>
        <fullName evidence="3">FLYWCH-type domain-containing protein</fullName>
    </recommendedName>
</protein>
<gene>
    <name evidence="1" type="ORF">T4B_12716</name>
</gene>
<comment type="caution">
    <text evidence="1">The sequence shown here is derived from an EMBL/GenBank/DDBJ whole genome shotgun (WGS) entry which is preliminary data.</text>
</comment>
<dbReference type="AlphaFoldDB" id="A0A0V1HJ97"/>
<proteinExistence type="predicted"/>
<dbReference type="Proteomes" id="UP000054805">
    <property type="component" value="Unassembled WGS sequence"/>
</dbReference>
<name>A0A0V1HJ97_TRIPS</name>
<dbReference type="EMBL" id="JYDS01000367">
    <property type="protein sequence ID" value="KRZ10308.1"/>
    <property type="molecule type" value="Genomic_DNA"/>
</dbReference>
<dbReference type="Gene3D" id="2.20.25.240">
    <property type="match status" value="1"/>
</dbReference>
<accession>A0A0V1HJ97</accession>
<feature type="non-terminal residue" evidence="1">
    <location>
        <position position="508"/>
    </location>
</feature>